<keyword evidence="3" id="KW-1185">Reference proteome</keyword>
<reference evidence="2 3" key="1">
    <citation type="journal article" date="2014" name="Front. Microbiol.">
        <title>Population and genomic analysis of the genus Halorubrum.</title>
        <authorList>
            <person name="Fullmer M.S."/>
            <person name="Soucy S.M."/>
            <person name="Swithers K.S."/>
            <person name="Makkay A.M."/>
            <person name="Wheeler R."/>
            <person name="Ventosa A."/>
            <person name="Gogarten J.P."/>
            <person name="Papke R.T."/>
        </authorList>
    </citation>
    <scope>NUCLEOTIDE SEQUENCE [LARGE SCALE GENOMIC DNA]</scope>
    <source>
        <strain evidence="2 3">C49</strain>
    </source>
</reference>
<feature type="transmembrane region" description="Helical" evidence="1">
    <location>
        <begin position="18"/>
        <end position="35"/>
    </location>
</feature>
<name>A0A2G1WHR3_9EURY</name>
<evidence type="ECO:0000313" key="2">
    <source>
        <dbReference type="EMBL" id="PHQ38532.1"/>
    </source>
</evidence>
<proteinExistence type="predicted"/>
<sequence>MMYAFHLGFEILEAHLKFRYFLILVFFKLFSYCFYNPHLSLIERFELAAILYNMPQIGRSTVKISDFCFRSYRRQRF</sequence>
<evidence type="ECO:0000313" key="3">
    <source>
        <dbReference type="Proteomes" id="UP000222824"/>
    </source>
</evidence>
<accession>A0A2G1WHR3</accession>
<keyword evidence="1" id="KW-0472">Membrane</keyword>
<keyword evidence="1" id="KW-1133">Transmembrane helix</keyword>
<keyword evidence="1" id="KW-0812">Transmembrane</keyword>
<protein>
    <submittedName>
        <fullName evidence="2">Uncharacterized protein</fullName>
    </submittedName>
</protein>
<comment type="caution">
    <text evidence="2">The sequence shown here is derived from an EMBL/GenBank/DDBJ whole genome shotgun (WGS) entry which is preliminary data.</text>
</comment>
<dbReference type="EMBL" id="NHOA01000088">
    <property type="protein sequence ID" value="PHQ38532.1"/>
    <property type="molecule type" value="Genomic_DNA"/>
</dbReference>
<dbReference type="Proteomes" id="UP000222824">
    <property type="component" value="Unassembled WGS sequence"/>
</dbReference>
<organism evidence="2 3">
    <name type="scientific">Halorubrum persicum</name>
    <dbReference type="NCBI Taxonomy" id="1383844"/>
    <lineage>
        <taxon>Archaea</taxon>
        <taxon>Methanobacteriati</taxon>
        <taxon>Methanobacteriota</taxon>
        <taxon>Stenosarchaea group</taxon>
        <taxon>Halobacteria</taxon>
        <taxon>Halobacteriales</taxon>
        <taxon>Haloferacaceae</taxon>
        <taxon>Halorubrum</taxon>
    </lineage>
</organism>
<dbReference type="AlphaFoldDB" id="A0A2G1WHR3"/>
<gene>
    <name evidence="2" type="ORF">DJ69_10900</name>
</gene>
<evidence type="ECO:0000256" key="1">
    <source>
        <dbReference type="SAM" id="Phobius"/>
    </source>
</evidence>